<dbReference type="SMART" id="SM00204">
    <property type="entry name" value="TGFB"/>
    <property type="match status" value="1"/>
</dbReference>
<proteinExistence type="inferred from homology"/>
<keyword evidence="3" id="KW-0202">Cytokine</keyword>
<evidence type="ECO:0000256" key="6">
    <source>
        <dbReference type="ARBA" id="ARBA00023030"/>
    </source>
</evidence>
<protein>
    <recommendedName>
        <fullName evidence="12">TGF-beta family profile domain-containing protein</fullName>
    </recommendedName>
</protein>
<keyword evidence="7" id="KW-1015">Disulfide bond</keyword>
<evidence type="ECO:0000313" key="13">
    <source>
        <dbReference type="EMBL" id="GFG39551.1"/>
    </source>
</evidence>
<comment type="subcellular location">
    <subcellularLocation>
        <location evidence="1">Secreted</location>
    </subcellularLocation>
</comment>
<keyword evidence="11" id="KW-0812">Transmembrane</keyword>
<dbReference type="InterPro" id="IPR015615">
    <property type="entry name" value="TGF-beta-rel"/>
</dbReference>
<dbReference type="InterPro" id="IPR029034">
    <property type="entry name" value="Cystine-knot_cytokine"/>
</dbReference>
<comment type="similarity">
    <text evidence="2 9">Belongs to the TGF-beta family.</text>
</comment>
<evidence type="ECO:0000256" key="11">
    <source>
        <dbReference type="SAM" id="Phobius"/>
    </source>
</evidence>
<keyword evidence="8" id="KW-0325">Glycoprotein</keyword>
<dbReference type="OrthoDB" id="5987191at2759"/>
<feature type="domain" description="TGF-beta family profile" evidence="12">
    <location>
        <begin position="292"/>
        <end position="425"/>
    </location>
</feature>
<reference evidence="14" key="1">
    <citation type="submission" date="2020-01" db="EMBL/GenBank/DDBJ databases">
        <title>Draft genome sequence of the Termite Coptotermes fromosanus.</title>
        <authorList>
            <person name="Itakura S."/>
            <person name="Yosikawa Y."/>
            <person name="Umezawa K."/>
        </authorList>
    </citation>
    <scope>NUCLEOTIDE SEQUENCE [LARGE SCALE GENOMIC DNA]</scope>
</reference>
<dbReference type="AlphaFoldDB" id="A0A6L2Q3R8"/>
<dbReference type="FunFam" id="2.10.90.10:FF:000003">
    <property type="entry name" value="Bone morphogenetic protein 5"/>
    <property type="match status" value="1"/>
</dbReference>
<accession>A0A6L2Q3R8</accession>
<dbReference type="InterPro" id="IPR017948">
    <property type="entry name" value="TGFb_CS"/>
</dbReference>
<evidence type="ECO:0000256" key="1">
    <source>
        <dbReference type="ARBA" id="ARBA00004613"/>
    </source>
</evidence>
<name>A0A6L2Q3R8_COPFO</name>
<dbReference type="GO" id="GO:0032502">
    <property type="term" value="P:developmental process"/>
    <property type="evidence" value="ECO:0007669"/>
    <property type="project" value="UniProtKB-ARBA"/>
</dbReference>
<dbReference type="Proteomes" id="UP000502823">
    <property type="component" value="Unassembled WGS sequence"/>
</dbReference>
<evidence type="ECO:0000256" key="10">
    <source>
        <dbReference type="SAM" id="MobiDB-lite"/>
    </source>
</evidence>
<dbReference type="GO" id="GO:0005125">
    <property type="term" value="F:cytokine activity"/>
    <property type="evidence" value="ECO:0007669"/>
    <property type="project" value="UniProtKB-KW"/>
</dbReference>
<sequence>MRTCGPAAIPSPRRRALAATAHRSVAAMQALVMFVLFPALACAALSGLYVDNGVDRTEMARALTRNERREVEHEILSLLGLSSRPSRAPPGSAAPQFLLDVYKSLLDAPRGDLNLSGRDLNAINESDVIMSFASRSDAHQSGLRHERGRRLWFDVSEVPAGERIVSAELRLFRSEGSVPQRARLSVYQLVADESGDKDLVLVDSISVGPAGGWLVLNVTDPLTSWVAFPDSNLGLYLSVHLPDKPAHAILPEDIGIVTSKRLDTSRQPFMVAFFQSSGRHTTHSRMTRETQRRTKKRADTTPADTSYYPHPFTDSSAHWSSRSCQIQTLYVSFRDLEWHDWIIAPNGYDAFYCSGECNFPLNAHMNATNHAIVQTLVHLMNPSQVPKPCCAPTKLSPISVLYFLDESNVILKKYKNMVVKSCGCH</sequence>
<evidence type="ECO:0000256" key="3">
    <source>
        <dbReference type="ARBA" id="ARBA00022514"/>
    </source>
</evidence>
<comment type="caution">
    <text evidence="13">The sequence shown here is derived from an EMBL/GenBank/DDBJ whole genome shotgun (WGS) entry which is preliminary data.</text>
</comment>
<dbReference type="Gene3D" id="2.60.120.970">
    <property type="match status" value="1"/>
</dbReference>
<keyword evidence="14" id="KW-1185">Reference proteome</keyword>
<feature type="transmembrane region" description="Helical" evidence="11">
    <location>
        <begin position="30"/>
        <end position="50"/>
    </location>
</feature>
<keyword evidence="11" id="KW-1133">Transmembrane helix</keyword>
<dbReference type="GO" id="GO:0008083">
    <property type="term" value="F:growth factor activity"/>
    <property type="evidence" value="ECO:0007669"/>
    <property type="project" value="UniProtKB-KW"/>
</dbReference>
<dbReference type="GO" id="GO:0005615">
    <property type="term" value="C:extracellular space"/>
    <property type="evidence" value="ECO:0007669"/>
    <property type="project" value="UniProtKB-KW"/>
</dbReference>
<dbReference type="InterPro" id="IPR001839">
    <property type="entry name" value="TGF-b_C"/>
</dbReference>
<evidence type="ECO:0000256" key="2">
    <source>
        <dbReference type="ARBA" id="ARBA00006656"/>
    </source>
</evidence>
<dbReference type="EMBL" id="BLKM01000907">
    <property type="protein sequence ID" value="GFG39551.1"/>
    <property type="molecule type" value="Genomic_DNA"/>
</dbReference>
<dbReference type="InterPro" id="IPR001111">
    <property type="entry name" value="TGF-b_propeptide"/>
</dbReference>
<organism evidence="13 14">
    <name type="scientific">Coptotermes formosanus</name>
    <name type="common">Formosan subterranean termite</name>
    <dbReference type="NCBI Taxonomy" id="36987"/>
    <lineage>
        <taxon>Eukaryota</taxon>
        <taxon>Metazoa</taxon>
        <taxon>Ecdysozoa</taxon>
        <taxon>Arthropoda</taxon>
        <taxon>Hexapoda</taxon>
        <taxon>Insecta</taxon>
        <taxon>Pterygota</taxon>
        <taxon>Neoptera</taxon>
        <taxon>Polyneoptera</taxon>
        <taxon>Dictyoptera</taxon>
        <taxon>Blattodea</taxon>
        <taxon>Blattoidea</taxon>
        <taxon>Termitoidae</taxon>
        <taxon>Rhinotermitidae</taxon>
        <taxon>Coptotermes</taxon>
    </lineage>
</organism>
<evidence type="ECO:0000256" key="8">
    <source>
        <dbReference type="ARBA" id="ARBA00023180"/>
    </source>
</evidence>
<dbReference type="Pfam" id="PF00688">
    <property type="entry name" value="TGFb_propeptide"/>
    <property type="match status" value="1"/>
</dbReference>
<keyword evidence="6 9" id="KW-0339">Growth factor</keyword>
<dbReference type="Pfam" id="PF00019">
    <property type="entry name" value="TGF_beta"/>
    <property type="match status" value="1"/>
</dbReference>
<dbReference type="CDD" id="cd13761">
    <property type="entry name" value="TGF_beta_BMP5_like"/>
    <property type="match status" value="1"/>
</dbReference>
<dbReference type="InParanoid" id="A0A6L2Q3R8"/>
<keyword evidence="11" id="KW-0472">Membrane</keyword>
<evidence type="ECO:0000313" key="14">
    <source>
        <dbReference type="Proteomes" id="UP000502823"/>
    </source>
</evidence>
<evidence type="ECO:0000256" key="5">
    <source>
        <dbReference type="ARBA" id="ARBA00022729"/>
    </source>
</evidence>
<dbReference type="PANTHER" id="PTHR11848">
    <property type="entry name" value="TGF-BETA FAMILY"/>
    <property type="match status" value="1"/>
</dbReference>
<keyword evidence="4" id="KW-0964">Secreted</keyword>
<evidence type="ECO:0000256" key="7">
    <source>
        <dbReference type="ARBA" id="ARBA00023157"/>
    </source>
</evidence>
<evidence type="ECO:0000256" key="4">
    <source>
        <dbReference type="ARBA" id="ARBA00022525"/>
    </source>
</evidence>
<feature type="region of interest" description="Disordered" evidence="10">
    <location>
        <begin position="282"/>
        <end position="305"/>
    </location>
</feature>
<dbReference type="PROSITE" id="PS00250">
    <property type="entry name" value="TGF_BETA_1"/>
    <property type="match status" value="1"/>
</dbReference>
<gene>
    <name evidence="13" type="ORF">Cfor_00981</name>
</gene>
<evidence type="ECO:0000256" key="9">
    <source>
        <dbReference type="RuleBase" id="RU000354"/>
    </source>
</evidence>
<evidence type="ECO:0000259" key="12">
    <source>
        <dbReference type="PROSITE" id="PS51362"/>
    </source>
</evidence>
<dbReference type="FunCoup" id="A0A6L2Q3R8">
    <property type="interactions" value="105"/>
</dbReference>
<dbReference type="Gene3D" id="2.10.90.10">
    <property type="entry name" value="Cystine-knot cytokines"/>
    <property type="match status" value="1"/>
</dbReference>
<dbReference type="PANTHER" id="PTHR11848:SF310">
    <property type="entry name" value="PROTEIN 60A-RELATED"/>
    <property type="match status" value="1"/>
</dbReference>
<keyword evidence="5" id="KW-0732">Signal</keyword>
<dbReference type="SUPFAM" id="SSF57501">
    <property type="entry name" value="Cystine-knot cytokines"/>
    <property type="match status" value="1"/>
</dbReference>
<dbReference type="PROSITE" id="PS51362">
    <property type="entry name" value="TGF_BETA_2"/>
    <property type="match status" value="1"/>
</dbReference>